<proteinExistence type="predicted"/>
<dbReference type="InterPro" id="IPR046342">
    <property type="entry name" value="CBS_dom_sf"/>
</dbReference>
<dbReference type="PATRIC" id="fig|997883.3.peg.1521"/>
<dbReference type="AlphaFoldDB" id="A0A0E2ARJ2"/>
<dbReference type="SUPFAM" id="SSF54631">
    <property type="entry name" value="CBS-domain pair"/>
    <property type="match status" value="1"/>
</dbReference>
<dbReference type="SUPFAM" id="SSF53448">
    <property type="entry name" value="Nucleotide-diphospho-sugar transferases"/>
    <property type="match status" value="1"/>
</dbReference>
<reference evidence="2 3" key="1">
    <citation type="submission" date="2012-02" db="EMBL/GenBank/DDBJ databases">
        <title>The Genome Sequence of Bacteroides fragilis CL07T12C05.</title>
        <authorList>
            <consortium name="The Broad Institute Genome Sequencing Platform"/>
            <person name="Earl A."/>
            <person name="Ward D."/>
            <person name="Feldgarden M."/>
            <person name="Gevers D."/>
            <person name="Zitomersky N.L."/>
            <person name="Coyne M.J."/>
            <person name="Comstock L.E."/>
            <person name="Young S.K."/>
            <person name="Zeng Q."/>
            <person name="Gargeya S."/>
            <person name="Fitzgerald M."/>
            <person name="Haas B."/>
            <person name="Abouelleil A."/>
            <person name="Alvarado L."/>
            <person name="Arachchi H.M."/>
            <person name="Berlin A."/>
            <person name="Chapman S.B."/>
            <person name="Gearin G."/>
            <person name="Goldberg J."/>
            <person name="Griggs A."/>
            <person name="Gujja S."/>
            <person name="Hansen M."/>
            <person name="Heiman D."/>
            <person name="Howarth C."/>
            <person name="Larimer J."/>
            <person name="Lui A."/>
            <person name="MacDonald P.J.P."/>
            <person name="McCowen C."/>
            <person name="Montmayeur A."/>
            <person name="Murphy C."/>
            <person name="Neiman D."/>
            <person name="Pearson M."/>
            <person name="Priest M."/>
            <person name="Roberts A."/>
            <person name="Saif S."/>
            <person name="Shea T."/>
            <person name="Sisk P."/>
            <person name="Stolte C."/>
            <person name="Sykes S."/>
            <person name="Wortman J."/>
            <person name="Nusbaum C."/>
            <person name="Birren B."/>
        </authorList>
    </citation>
    <scope>NUCLEOTIDE SEQUENCE [LARGE SCALE GENOMIC DNA]</scope>
    <source>
        <strain evidence="2 3">CL07T12C05</strain>
    </source>
</reference>
<feature type="domain" description="Nucleotidyl transferase" evidence="1">
    <location>
        <begin position="127"/>
        <end position="347"/>
    </location>
</feature>
<organism evidence="2 3">
    <name type="scientific">Bacteroides fragilis CL07T12C05</name>
    <dbReference type="NCBI Taxonomy" id="997883"/>
    <lineage>
        <taxon>Bacteria</taxon>
        <taxon>Pseudomonadati</taxon>
        <taxon>Bacteroidota</taxon>
        <taxon>Bacteroidia</taxon>
        <taxon>Bacteroidales</taxon>
        <taxon>Bacteroidaceae</taxon>
        <taxon>Bacteroides</taxon>
    </lineage>
</organism>
<dbReference type="Gene3D" id="3.10.580.10">
    <property type="entry name" value="CBS-domain"/>
    <property type="match status" value="1"/>
</dbReference>
<evidence type="ECO:0000259" key="1">
    <source>
        <dbReference type="Pfam" id="PF00483"/>
    </source>
</evidence>
<comment type="caution">
    <text evidence="2">The sequence shown here is derived from an EMBL/GenBank/DDBJ whole genome shotgun (WGS) entry which is preliminary data.</text>
</comment>
<dbReference type="Pfam" id="PF00483">
    <property type="entry name" value="NTP_transferase"/>
    <property type="match status" value="1"/>
</dbReference>
<dbReference type="CDD" id="cd06426">
    <property type="entry name" value="NTP_transferase_like_2"/>
    <property type="match status" value="1"/>
</dbReference>
<dbReference type="InterPro" id="IPR029044">
    <property type="entry name" value="Nucleotide-diphossugar_trans"/>
</dbReference>
<dbReference type="EMBL" id="AGXN01000009">
    <property type="protein sequence ID" value="EIY97625.1"/>
    <property type="molecule type" value="Genomic_DNA"/>
</dbReference>
<dbReference type="RefSeq" id="WP_005795358.1">
    <property type="nucleotide sequence ID" value="NZ_JH724215.1"/>
</dbReference>
<sequence>MDYQQLIVDINVSILHTLEQMDKCNRKLLLVFSEGEYFGLVSIGDIQRAIIGNKSLDTPIKNILRDRIITADDTLSLDEIRTLMMSYRMEFIPILNTERKLVKVLMWSELFPNEDNAPIDQFDLPIVIMAGGQGTRLKPLTNIIPKPLIPIGEKTFMEDIMDRFVKCGSNNFYVSVNYKADVIKHYFSTLRDSSYRINYFQENVPLGTAGSLTLMRDKIHTTFFVSNCDIIINEDYSQILKYHKENKNELTVVAALKNYPIAYGVLYTKENGLLDSIVEKPDLTFKINTGLYILEPNLLDEIPEGQFYHITSLIDKLRKENRRIGVFPVSEKSWIDVGNWNEYFSIINK</sequence>
<name>A0A0E2ARJ2_BACFG</name>
<dbReference type="InterPro" id="IPR005835">
    <property type="entry name" value="NTP_transferase_dom"/>
</dbReference>
<dbReference type="Proteomes" id="UP000003879">
    <property type="component" value="Unassembled WGS sequence"/>
</dbReference>
<dbReference type="Gene3D" id="3.90.550.10">
    <property type="entry name" value="Spore Coat Polysaccharide Biosynthesis Protein SpsA, Chain A"/>
    <property type="match status" value="1"/>
</dbReference>
<dbReference type="PANTHER" id="PTHR22572">
    <property type="entry name" value="SUGAR-1-PHOSPHATE GUANYL TRANSFERASE"/>
    <property type="match status" value="1"/>
</dbReference>
<gene>
    <name evidence="2" type="ORF">HMPREF1056_01447</name>
</gene>
<evidence type="ECO:0000313" key="3">
    <source>
        <dbReference type="Proteomes" id="UP000003879"/>
    </source>
</evidence>
<dbReference type="InterPro" id="IPR050486">
    <property type="entry name" value="Mannose-1P_guanyltransferase"/>
</dbReference>
<evidence type="ECO:0000313" key="2">
    <source>
        <dbReference type="EMBL" id="EIY97625.1"/>
    </source>
</evidence>
<accession>A0A0E2ARJ2</accession>
<dbReference type="HOGENOM" id="CLU_045375_0_0_10"/>
<protein>
    <recommendedName>
        <fullName evidence="1">Nucleotidyl transferase domain-containing protein</fullName>
    </recommendedName>
</protein>